<dbReference type="Gene3D" id="4.10.240.10">
    <property type="entry name" value="Zn(2)-C6 fungal-type DNA-binding domain"/>
    <property type="match status" value="1"/>
</dbReference>
<dbReference type="Proteomes" id="UP001610446">
    <property type="component" value="Unassembled WGS sequence"/>
</dbReference>
<organism evidence="9 10">
    <name type="scientific">Aspergillus pseudoustus</name>
    <dbReference type="NCBI Taxonomy" id="1810923"/>
    <lineage>
        <taxon>Eukaryota</taxon>
        <taxon>Fungi</taxon>
        <taxon>Dikarya</taxon>
        <taxon>Ascomycota</taxon>
        <taxon>Pezizomycotina</taxon>
        <taxon>Eurotiomycetes</taxon>
        <taxon>Eurotiomycetidae</taxon>
        <taxon>Eurotiales</taxon>
        <taxon>Aspergillaceae</taxon>
        <taxon>Aspergillus</taxon>
        <taxon>Aspergillus subgen. Nidulantes</taxon>
    </lineage>
</organism>
<keyword evidence="10" id="KW-1185">Reference proteome</keyword>
<evidence type="ECO:0000256" key="5">
    <source>
        <dbReference type="ARBA" id="ARBA00023163"/>
    </source>
</evidence>
<keyword evidence="4" id="KW-0238">DNA-binding</keyword>
<evidence type="ECO:0000256" key="4">
    <source>
        <dbReference type="ARBA" id="ARBA00023125"/>
    </source>
</evidence>
<dbReference type="InterPro" id="IPR001138">
    <property type="entry name" value="Zn2Cys6_DnaBD"/>
</dbReference>
<name>A0ABR4IHN7_9EURO</name>
<evidence type="ECO:0000256" key="2">
    <source>
        <dbReference type="ARBA" id="ARBA00022833"/>
    </source>
</evidence>
<evidence type="ECO:0000313" key="9">
    <source>
        <dbReference type="EMBL" id="KAL2827257.1"/>
    </source>
</evidence>
<reference evidence="9 10" key="1">
    <citation type="submission" date="2024-07" db="EMBL/GenBank/DDBJ databases">
        <title>Section-level genome sequencing and comparative genomics of Aspergillus sections Usti and Cavernicolus.</title>
        <authorList>
            <consortium name="Lawrence Berkeley National Laboratory"/>
            <person name="Nybo J.L."/>
            <person name="Vesth T.C."/>
            <person name="Theobald S."/>
            <person name="Frisvad J.C."/>
            <person name="Larsen T.O."/>
            <person name="Kjaerboelling I."/>
            <person name="Rothschild-Mancinelli K."/>
            <person name="Lyhne E.K."/>
            <person name="Kogle M.E."/>
            <person name="Barry K."/>
            <person name="Clum A."/>
            <person name="Na H."/>
            <person name="Ledsgaard L."/>
            <person name="Lin J."/>
            <person name="Lipzen A."/>
            <person name="Kuo A."/>
            <person name="Riley R."/>
            <person name="Mondo S."/>
            <person name="Labutti K."/>
            <person name="Haridas S."/>
            <person name="Pangalinan J."/>
            <person name="Salamov A.A."/>
            <person name="Simmons B.A."/>
            <person name="Magnuson J.K."/>
            <person name="Chen J."/>
            <person name="Drula E."/>
            <person name="Henrissat B."/>
            <person name="Wiebenga A."/>
            <person name="Lubbers R.J."/>
            <person name="Gomes A.C."/>
            <person name="Makela M.R."/>
            <person name="Stajich J."/>
            <person name="Grigoriev I.V."/>
            <person name="Mortensen U.H."/>
            <person name="De Vries R.P."/>
            <person name="Baker S.E."/>
            <person name="Andersen M.R."/>
        </authorList>
    </citation>
    <scope>NUCLEOTIDE SEQUENCE [LARGE SCALE GENOMIC DNA]</scope>
    <source>
        <strain evidence="9 10">CBS 123904</strain>
    </source>
</reference>
<dbReference type="Pfam" id="PF04082">
    <property type="entry name" value="Fungal_trans"/>
    <property type="match status" value="1"/>
</dbReference>
<keyword evidence="2" id="KW-0862">Zinc</keyword>
<dbReference type="PROSITE" id="PS00463">
    <property type="entry name" value="ZN2_CY6_FUNGAL_1"/>
    <property type="match status" value="1"/>
</dbReference>
<feature type="domain" description="Zn(2)-C6 fungal-type" evidence="8">
    <location>
        <begin position="10"/>
        <end position="42"/>
    </location>
</feature>
<feature type="compositionally biased region" description="Polar residues" evidence="7">
    <location>
        <begin position="92"/>
        <end position="101"/>
    </location>
</feature>
<evidence type="ECO:0000256" key="6">
    <source>
        <dbReference type="ARBA" id="ARBA00023242"/>
    </source>
</evidence>
<keyword evidence="1" id="KW-0479">Metal-binding</keyword>
<protein>
    <submittedName>
        <fullName evidence="9">Fungal-specific transcription factor domain-containing protein</fullName>
    </submittedName>
</protein>
<evidence type="ECO:0000313" key="10">
    <source>
        <dbReference type="Proteomes" id="UP001610446"/>
    </source>
</evidence>
<dbReference type="SUPFAM" id="SSF57701">
    <property type="entry name" value="Zn2/Cys6 DNA-binding domain"/>
    <property type="match status" value="1"/>
</dbReference>
<dbReference type="InterPro" id="IPR052073">
    <property type="entry name" value="Amide_Lactam_Regulators"/>
</dbReference>
<dbReference type="PANTHER" id="PTHR47171:SF5">
    <property type="entry name" value="ZN(II)2CYS6 TRANSCRIPTION FACTOR (EUROFUNG)"/>
    <property type="match status" value="1"/>
</dbReference>
<keyword evidence="3" id="KW-0805">Transcription regulation</keyword>
<evidence type="ECO:0000256" key="7">
    <source>
        <dbReference type="SAM" id="MobiDB-lite"/>
    </source>
</evidence>
<dbReference type="InterPro" id="IPR007219">
    <property type="entry name" value="XnlR_reg_dom"/>
</dbReference>
<dbReference type="InterPro" id="IPR036864">
    <property type="entry name" value="Zn2-C6_fun-type_DNA-bd_sf"/>
</dbReference>
<dbReference type="SMART" id="SM00066">
    <property type="entry name" value="GAL4"/>
    <property type="match status" value="1"/>
</dbReference>
<dbReference type="CDD" id="cd12148">
    <property type="entry name" value="fungal_TF_MHR"/>
    <property type="match status" value="1"/>
</dbReference>
<feature type="compositionally biased region" description="Basic and acidic residues" evidence="7">
    <location>
        <begin position="545"/>
        <end position="557"/>
    </location>
</feature>
<accession>A0ABR4IHN7</accession>
<keyword evidence="6" id="KW-0539">Nucleus</keyword>
<sequence length="656" mass="71814">MNPQRRARLVCYRCHSKKIKCDLAQQIQSRSCRHCTQAKSVCQLRPSKRGLGKQRVARDVALDPPVEDVAAQLSPPSWSPGAGHAVVASQIPSPDSIQSDRGNQHLDENEDSPPFNQASCYGDTGYMQLLSRDAGIHVPTPAASIQQAIPVPVSDSNFTISAALQASFLESYFAHCHTWCPVLDPDVLLPHLDQSPLLQHALALCGNRVNPPLIHMQDSADYYAVAKAHFHSGSEKNVFVRLASIMLFWWWSTGSATMLSMDNAWWWTGIAIRIAQEMGLHREPPLSLPRSTAGLRRRIWWTLFIRDRILAVSQGRPLNIDQDFCTVAMVSAADFPGNPSTHTGIGIPIFIARAQLATITGHITKQRPDTSAALITWIQSLPAAITLKIRTPRTQSFHRDIHRLHLSYLAAIVLLNLAQPADPSPLPRASEVAIIAASCIARLWEDYLARGNIRFLSGDAGWEIAVALLALLDARRAGELCAAANADIKTLRTALRGMARLWPSSKMFEGAFDRLLGDDDDDDDNPAKHVGREQHPVDAALVVRTDSRAENNNHDDGNASNDKNNNHNTAADTDTPHSPPFVTTTTTDWMEYFPFITGATSALIDAVLARNLSSLAVFTDPLWPVDINDALQAFLALPGGDYWGEGVEGDVGSAGL</sequence>
<dbReference type="EMBL" id="JBFXLU010000408">
    <property type="protein sequence ID" value="KAL2827257.1"/>
    <property type="molecule type" value="Genomic_DNA"/>
</dbReference>
<gene>
    <name evidence="9" type="ORF">BJY01DRAFT_255780</name>
</gene>
<keyword evidence="5" id="KW-0804">Transcription</keyword>
<evidence type="ECO:0000256" key="1">
    <source>
        <dbReference type="ARBA" id="ARBA00022723"/>
    </source>
</evidence>
<dbReference type="PANTHER" id="PTHR47171">
    <property type="entry name" value="FARA-RELATED"/>
    <property type="match status" value="1"/>
</dbReference>
<feature type="compositionally biased region" description="Low complexity" evidence="7">
    <location>
        <begin position="558"/>
        <end position="573"/>
    </location>
</feature>
<dbReference type="SMART" id="SM00906">
    <property type="entry name" value="Fungal_trans"/>
    <property type="match status" value="1"/>
</dbReference>
<dbReference type="CDD" id="cd00067">
    <property type="entry name" value="GAL4"/>
    <property type="match status" value="1"/>
</dbReference>
<evidence type="ECO:0000259" key="8">
    <source>
        <dbReference type="PROSITE" id="PS00463"/>
    </source>
</evidence>
<proteinExistence type="predicted"/>
<feature type="region of interest" description="Disordered" evidence="7">
    <location>
        <begin position="92"/>
        <end position="114"/>
    </location>
</feature>
<comment type="caution">
    <text evidence="9">The sequence shown here is derived from an EMBL/GenBank/DDBJ whole genome shotgun (WGS) entry which is preliminary data.</text>
</comment>
<feature type="region of interest" description="Disordered" evidence="7">
    <location>
        <begin position="544"/>
        <end position="580"/>
    </location>
</feature>
<evidence type="ECO:0000256" key="3">
    <source>
        <dbReference type="ARBA" id="ARBA00023015"/>
    </source>
</evidence>